<gene>
    <name evidence="11" type="ORF">ASZ90_008005</name>
</gene>
<evidence type="ECO:0000256" key="1">
    <source>
        <dbReference type="ARBA" id="ARBA00001966"/>
    </source>
</evidence>
<reference evidence="11" key="1">
    <citation type="journal article" date="2015" name="Proc. Natl. Acad. Sci. U.S.A.">
        <title>Networks of energetic and metabolic interactions define dynamics in microbial communities.</title>
        <authorList>
            <person name="Embree M."/>
            <person name="Liu J.K."/>
            <person name="Al-Bassam M.M."/>
            <person name="Zengler K."/>
        </authorList>
    </citation>
    <scope>NUCLEOTIDE SEQUENCE</scope>
</reference>
<evidence type="ECO:0000256" key="5">
    <source>
        <dbReference type="ARBA" id="ARBA00022723"/>
    </source>
</evidence>
<keyword evidence="4 10" id="KW-0812">Transmembrane</keyword>
<comment type="subcellular location">
    <subcellularLocation>
        <location evidence="2">Membrane</location>
        <topology evidence="2">Multi-pass membrane protein</topology>
    </subcellularLocation>
</comment>
<dbReference type="GO" id="GO:0016765">
    <property type="term" value="F:transferase activity, transferring alkyl or aryl (other than methyl) groups"/>
    <property type="evidence" value="ECO:0007669"/>
    <property type="project" value="InterPro"/>
</dbReference>
<dbReference type="GO" id="GO:0046872">
    <property type="term" value="F:metal ion binding"/>
    <property type="evidence" value="ECO:0007669"/>
    <property type="project" value="UniProtKB-KW"/>
</dbReference>
<dbReference type="EC" id="1.17.1.2" evidence="11"/>
<name>A0A0W8FMQ8_9ZZZZ</name>
<evidence type="ECO:0000256" key="2">
    <source>
        <dbReference type="ARBA" id="ARBA00004141"/>
    </source>
</evidence>
<dbReference type="Gene3D" id="3.40.50.11270">
    <property type="match status" value="1"/>
</dbReference>
<feature type="transmembrane region" description="Helical" evidence="10">
    <location>
        <begin position="556"/>
        <end position="574"/>
    </location>
</feature>
<keyword evidence="9 10" id="KW-0472">Membrane</keyword>
<dbReference type="HAMAP" id="MF_00191">
    <property type="entry name" value="IspH"/>
    <property type="match status" value="1"/>
</dbReference>
<dbReference type="NCBIfam" id="NF002187">
    <property type="entry name" value="PRK01045.1-1"/>
    <property type="match status" value="1"/>
</dbReference>
<comment type="cofactor">
    <cofactor evidence="1">
        <name>[4Fe-4S] cluster</name>
        <dbReference type="ChEBI" id="CHEBI:49883"/>
    </cofactor>
</comment>
<evidence type="ECO:0000256" key="8">
    <source>
        <dbReference type="ARBA" id="ARBA00023014"/>
    </source>
</evidence>
<dbReference type="GO" id="GO:0051539">
    <property type="term" value="F:4 iron, 4 sulfur cluster binding"/>
    <property type="evidence" value="ECO:0007669"/>
    <property type="project" value="UniProtKB-KW"/>
</dbReference>
<organism evidence="11">
    <name type="scientific">hydrocarbon metagenome</name>
    <dbReference type="NCBI Taxonomy" id="938273"/>
    <lineage>
        <taxon>unclassified sequences</taxon>
        <taxon>metagenomes</taxon>
        <taxon>ecological metagenomes</taxon>
    </lineage>
</organism>
<evidence type="ECO:0000256" key="7">
    <source>
        <dbReference type="ARBA" id="ARBA00023004"/>
    </source>
</evidence>
<feature type="transmembrane region" description="Helical" evidence="10">
    <location>
        <begin position="390"/>
        <end position="408"/>
    </location>
</feature>
<dbReference type="CDD" id="cd13944">
    <property type="entry name" value="lytB_ispH"/>
    <property type="match status" value="1"/>
</dbReference>
<dbReference type="PANTHER" id="PTHR30426">
    <property type="entry name" value="4-HYDROXY-3-METHYLBUT-2-ENYL DIPHOSPHATE REDUCTASE"/>
    <property type="match status" value="1"/>
</dbReference>
<dbReference type="Pfam" id="PF02401">
    <property type="entry name" value="LYTB"/>
    <property type="match status" value="1"/>
</dbReference>
<keyword evidence="11" id="KW-0560">Oxidoreductase</keyword>
<dbReference type="AlphaFoldDB" id="A0A0W8FMQ8"/>
<feature type="transmembrane region" description="Helical" evidence="10">
    <location>
        <begin position="367"/>
        <end position="384"/>
    </location>
</feature>
<dbReference type="GO" id="GO:0019288">
    <property type="term" value="P:isopentenyl diphosphate biosynthetic process, methylerythritol 4-phosphate pathway"/>
    <property type="evidence" value="ECO:0007669"/>
    <property type="project" value="InterPro"/>
</dbReference>
<dbReference type="PANTHER" id="PTHR30426:SF0">
    <property type="entry name" value="4-HYDROXY-3-METHYLBUT-2-ENYL DIPHOSPHATE REDUCTASE"/>
    <property type="match status" value="1"/>
</dbReference>
<feature type="transmembrane region" description="Helical" evidence="10">
    <location>
        <begin position="524"/>
        <end position="544"/>
    </location>
</feature>
<proteinExistence type="inferred from homology"/>
<keyword evidence="3" id="KW-0004">4Fe-4S</keyword>
<evidence type="ECO:0000313" key="11">
    <source>
        <dbReference type="EMBL" id="KUG22202.1"/>
    </source>
</evidence>
<evidence type="ECO:0000256" key="3">
    <source>
        <dbReference type="ARBA" id="ARBA00022485"/>
    </source>
</evidence>
<feature type="transmembrane region" description="Helical" evidence="10">
    <location>
        <begin position="327"/>
        <end position="347"/>
    </location>
</feature>
<dbReference type="CDD" id="cd13967">
    <property type="entry name" value="PT_UbiA_5"/>
    <property type="match status" value="1"/>
</dbReference>
<evidence type="ECO:0000256" key="4">
    <source>
        <dbReference type="ARBA" id="ARBA00022692"/>
    </source>
</evidence>
<feature type="transmembrane region" description="Helical" evidence="10">
    <location>
        <begin position="497"/>
        <end position="518"/>
    </location>
</feature>
<evidence type="ECO:0000256" key="6">
    <source>
        <dbReference type="ARBA" id="ARBA00022989"/>
    </source>
</evidence>
<sequence length="575" mass="63846">MEIKLAKTAGFCMGVRRAVDIVVDIAQHETRRQIYTYGPLIHNPQTIELLKSRGVKPIANIEEIKDKENAILIIRAHGIAPAERRKIKESGIKIIDATCPKVGYVQSIIKKHAALDYMVVIVGDKEHPEVDGLLGYAGDHGVIISTFDDVDRLLCTDKVCVVAQTTQDFDHYSKIVEKIKELCPQAVVFNTICSSTEQRQAEVMALAGEMDAMFIVGGKNSANTRRLADLAQKKQSATFHIENLSDMENINLEPYNRIGVSAGASTPNWIIDRVMDKIMEGQSRKLKKIGKLLNLWISAIRTDVYSALGAGCLCLACMLLQKMPVNFSSVAIASFFVYAMHVLNRLLSRKPAGLVGSFREESYHRYGKLYFVTALISIVIALALALQKAVLPFVFLFVISLAGIIYSIKILPGKWQIRGLKDLPGSKNIFMSAAWGIVSAILPALSRDYSFNAGLIIAFSFSFGIVFICSAMSDILEIQSDKLIGQETIPVFFGRDRTITILKIISLILLIILVLSYLTGWTSFLSILLLVCILYLWICFRFCDKKSALSGAVKEGLLETSYIMAGFCVLLWYIF</sequence>
<protein>
    <submittedName>
        <fullName evidence="11">4-hydroxy-3-methylbut-2-enyl diphosphate reductase</fullName>
        <ecNumber evidence="11">1.17.1.2</ecNumber>
    </submittedName>
</protein>
<keyword evidence="5" id="KW-0479">Metal-binding</keyword>
<dbReference type="NCBIfam" id="TIGR00216">
    <property type="entry name" value="ispH_lytB"/>
    <property type="match status" value="1"/>
</dbReference>
<dbReference type="EMBL" id="LNQE01000978">
    <property type="protein sequence ID" value="KUG22202.1"/>
    <property type="molecule type" value="Genomic_DNA"/>
</dbReference>
<dbReference type="GO" id="GO:0051745">
    <property type="term" value="F:4-hydroxy-3-methylbut-2-enyl diphosphate reductase activity"/>
    <property type="evidence" value="ECO:0007669"/>
    <property type="project" value="InterPro"/>
</dbReference>
<dbReference type="Gene3D" id="3.40.1010.20">
    <property type="entry name" value="4-hydroxy-3-methylbut-2-enyl diphosphate reductase, catalytic domain"/>
    <property type="match status" value="2"/>
</dbReference>
<evidence type="ECO:0000256" key="10">
    <source>
        <dbReference type="SAM" id="Phobius"/>
    </source>
</evidence>
<accession>A0A0W8FMQ8</accession>
<dbReference type="GO" id="GO:0050992">
    <property type="term" value="P:dimethylallyl diphosphate biosynthetic process"/>
    <property type="evidence" value="ECO:0007669"/>
    <property type="project" value="InterPro"/>
</dbReference>
<keyword evidence="8" id="KW-0411">Iron-sulfur</keyword>
<dbReference type="InterPro" id="IPR000537">
    <property type="entry name" value="UbiA_prenyltransferase"/>
</dbReference>
<comment type="caution">
    <text evidence="11">The sequence shown here is derived from an EMBL/GenBank/DDBJ whole genome shotgun (WGS) entry which is preliminary data.</text>
</comment>
<dbReference type="GO" id="GO:0016020">
    <property type="term" value="C:membrane"/>
    <property type="evidence" value="ECO:0007669"/>
    <property type="project" value="UniProtKB-SubCell"/>
</dbReference>
<keyword evidence="7" id="KW-0408">Iron</keyword>
<keyword evidence="6 10" id="KW-1133">Transmembrane helix</keyword>
<evidence type="ECO:0000256" key="9">
    <source>
        <dbReference type="ARBA" id="ARBA00023136"/>
    </source>
</evidence>
<feature type="transmembrane region" description="Helical" evidence="10">
    <location>
        <begin position="451"/>
        <end position="476"/>
    </location>
</feature>
<dbReference type="InterPro" id="IPR003451">
    <property type="entry name" value="LytB/IspH"/>
</dbReference>
<feature type="transmembrane region" description="Helical" evidence="10">
    <location>
        <begin position="429"/>
        <end position="445"/>
    </location>
</feature>
<dbReference type="Pfam" id="PF01040">
    <property type="entry name" value="UbiA"/>
    <property type="match status" value="1"/>
</dbReference>